<gene>
    <name evidence="1" type="ORF">QQZ08_006889</name>
</gene>
<reference evidence="1 2" key="1">
    <citation type="journal article" date="2025" name="Microbiol. Resour. Announc.">
        <title>Draft genome sequences for Neonectria magnoliae and Neonectria punicea, canker pathogens of Liriodendron tulipifera and Acer saccharum in West Virginia.</title>
        <authorList>
            <person name="Petronek H.M."/>
            <person name="Kasson M.T."/>
            <person name="Metheny A.M."/>
            <person name="Stauder C.M."/>
            <person name="Lovett B."/>
            <person name="Lynch S.C."/>
            <person name="Garnas J.R."/>
            <person name="Kasson L.R."/>
            <person name="Stajich J.E."/>
        </authorList>
    </citation>
    <scope>NUCLEOTIDE SEQUENCE [LARGE SCALE GENOMIC DNA]</scope>
    <source>
        <strain evidence="1 2">NRRL 64651</strain>
    </source>
</reference>
<evidence type="ECO:0000313" key="2">
    <source>
        <dbReference type="Proteomes" id="UP001498421"/>
    </source>
</evidence>
<evidence type="ECO:0000313" key="1">
    <source>
        <dbReference type="EMBL" id="KAK7426559.1"/>
    </source>
</evidence>
<accession>A0ABR1I0F1</accession>
<evidence type="ECO:0008006" key="3">
    <source>
        <dbReference type="Google" id="ProtNLM"/>
    </source>
</evidence>
<keyword evidence="2" id="KW-1185">Reference proteome</keyword>
<organism evidence="1 2">
    <name type="scientific">Neonectria magnoliae</name>
    <dbReference type="NCBI Taxonomy" id="2732573"/>
    <lineage>
        <taxon>Eukaryota</taxon>
        <taxon>Fungi</taxon>
        <taxon>Dikarya</taxon>
        <taxon>Ascomycota</taxon>
        <taxon>Pezizomycotina</taxon>
        <taxon>Sordariomycetes</taxon>
        <taxon>Hypocreomycetidae</taxon>
        <taxon>Hypocreales</taxon>
        <taxon>Nectriaceae</taxon>
        <taxon>Neonectria</taxon>
    </lineage>
</organism>
<name>A0ABR1I0F1_9HYPO</name>
<sequence length="336" mass="39579">MISLKPTLLRLLAWIKSPWRKDDRKQPSHFLQLPVELVRSIGDRLPLRNQFVLAQTCSDLRAVFYYRRDSPRNLSHKQFLEYLVVLARDMPDKWVCELCMGFHPIITSDTPSLPETSSCPLESRHVDYNLLLFRLKHRHVQLTLKYTRMAQLDRRYRNYLKALLSTTQSTFWTHQFSRTALITRLDTHPKVVRGNYLLLSILQYTKNLKAVSPYTMGSLRICQHQDLVFPSGQRLRLFLRYGSWRSQMGLSRIVDSAFESPGNEIQGYCPGCPTDFTVQATSEQATIRVWQNLGTESSPLRSDWVVHTYEYLNFRRRPVEYLTYKQPGTVRRLYER</sequence>
<proteinExistence type="predicted"/>
<dbReference type="EMBL" id="JAZAVK010000064">
    <property type="protein sequence ID" value="KAK7426559.1"/>
    <property type="molecule type" value="Genomic_DNA"/>
</dbReference>
<protein>
    <recommendedName>
        <fullName evidence="3">F-box domain-containing protein</fullName>
    </recommendedName>
</protein>
<dbReference type="Proteomes" id="UP001498421">
    <property type="component" value="Unassembled WGS sequence"/>
</dbReference>
<comment type="caution">
    <text evidence="1">The sequence shown here is derived from an EMBL/GenBank/DDBJ whole genome shotgun (WGS) entry which is preliminary data.</text>
</comment>